<dbReference type="GeneID" id="28823050"/>
<evidence type="ECO:0000256" key="1">
    <source>
        <dbReference type="SAM" id="MobiDB-lite"/>
    </source>
</evidence>
<accession>A0A194WY57</accession>
<proteinExistence type="predicted"/>
<evidence type="ECO:0000313" key="2">
    <source>
        <dbReference type="EMBL" id="KUJ12908.1"/>
    </source>
</evidence>
<dbReference type="RefSeq" id="XP_018067263.1">
    <property type="nucleotide sequence ID" value="XM_018213324.1"/>
</dbReference>
<dbReference type="InParanoid" id="A0A194WY57"/>
<keyword evidence="3" id="KW-1185">Reference proteome</keyword>
<sequence length="210" mass="23068">MTTPSPSPSPRSTAYSTGNSPSSIKLPSPAAMPSIHSYVSIFDDLHARTRAEAIAQATALADGDIGLRLKIESELNAKFDKICEGAYIAMQLTPFFKEMSEDLKSAWYDKFVWDSVYSDEEFPGDDSELEEFKEWFFTRLEDADEDTAFEYSGAVKNGKAVEDDKAVKDDGAAKRGAMVDGHWVGDGESEDRYADGETESTDGGAKLSWD</sequence>
<gene>
    <name evidence="2" type="ORF">LY89DRAFT_673014</name>
</gene>
<evidence type="ECO:0000313" key="3">
    <source>
        <dbReference type="Proteomes" id="UP000070700"/>
    </source>
</evidence>
<dbReference type="KEGG" id="psco:LY89DRAFT_673014"/>
<protein>
    <submittedName>
        <fullName evidence="2">Uncharacterized protein</fullName>
    </submittedName>
</protein>
<feature type="region of interest" description="Disordered" evidence="1">
    <location>
        <begin position="1"/>
        <end position="29"/>
    </location>
</feature>
<dbReference type="EMBL" id="KQ947423">
    <property type="protein sequence ID" value="KUJ12908.1"/>
    <property type="molecule type" value="Genomic_DNA"/>
</dbReference>
<feature type="region of interest" description="Disordered" evidence="1">
    <location>
        <begin position="178"/>
        <end position="210"/>
    </location>
</feature>
<reference evidence="2 3" key="1">
    <citation type="submission" date="2015-10" db="EMBL/GenBank/DDBJ databases">
        <title>Full genome of DAOMC 229536 Phialocephala scopiformis, a fungal endophyte of spruce producing the potent anti-insectan compound rugulosin.</title>
        <authorList>
            <consortium name="DOE Joint Genome Institute"/>
            <person name="Walker A.K."/>
            <person name="Frasz S.L."/>
            <person name="Seifert K.A."/>
            <person name="Miller J.D."/>
            <person name="Mondo S.J."/>
            <person name="Labutti K."/>
            <person name="Lipzen A."/>
            <person name="Dockter R."/>
            <person name="Kennedy M."/>
            <person name="Grigoriev I.V."/>
            <person name="Spatafora J.W."/>
        </authorList>
    </citation>
    <scope>NUCLEOTIDE SEQUENCE [LARGE SCALE GENOMIC DNA]</scope>
    <source>
        <strain evidence="2 3">CBS 120377</strain>
    </source>
</reference>
<dbReference type="Proteomes" id="UP000070700">
    <property type="component" value="Unassembled WGS sequence"/>
</dbReference>
<organism evidence="2 3">
    <name type="scientific">Mollisia scopiformis</name>
    <name type="common">Conifer needle endophyte fungus</name>
    <name type="synonym">Phialocephala scopiformis</name>
    <dbReference type="NCBI Taxonomy" id="149040"/>
    <lineage>
        <taxon>Eukaryota</taxon>
        <taxon>Fungi</taxon>
        <taxon>Dikarya</taxon>
        <taxon>Ascomycota</taxon>
        <taxon>Pezizomycotina</taxon>
        <taxon>Leotiomycetes</taxon>
        <taxon>Helotiales</taxon>
        <taxon>Mollisiaceae</taxon>
        <taxon>Mollisia</taxon>
    </lineage>
</organism>
<dbReference type="AlphaFoldDB" id="A0A194WY57"/>
<name>A0A194WY57_MOLSC</name>
<dbReference type="OrthoDB" id="10590040at2759"/>